<protein>
    <submittedName>
        <fullName evidence="1">Uncharacterized protein</fullName>
    </submittedName>
</protein>
<sequence length="93" mass="10977">MEETVQNKLCAWKAKLLLQSGRTTLIKAVAQAIPIYTMSTSIFPSQILKEIKRRQRDFWWGNDIKRRNYIQLLGTNFANKSTKEGWVFKKEDR</sequence>
<reference evidence="1 2" key="1">
    <citation type="journal article" date="2020" name="Mol. Biol. Evol.">
        <title>Distinct Expression and Methylation Patterns for Genes with Different Fates following a Single Whole-Genome Duplication in Flowering Plants.</title>
        <authorList>
            <person name="Shi T."/>
            <person name="Rahmani R.S."/>
            <person name="Gugger P.F."/>
            <person name="Wang M."/>
            <person name="Li H."/>
            <person name="Zhang Y."/>
            <person name="Li Z."/>
            <person name="Wang Q."/>
            <person name="Van de Peer Y."/>
            <person name="Marchal K."/>
            <person name="Chen J."/>
        </authorList>
    </citation>
    <scope>NUCLEOTIDE SEQUENCE [LARGE SCALE GENOMIC DNA]</scope>
    <source>
        <tissue evidence="1">Leaf</tissue>
    </source>
</reference>
<evidence type="ECO:0000313" key="1">
    <source>
        <dbReference type="EMBL" id="DAD44441.1"/>
    </source>
</evidence>
<dbReference type="EMBL" id="DUZY01000007">
    <property type="protein sequence ID" value="DAD44441.1"/>
    <property type="molecule type" value="Genomic_DNA"/>
</dbReference>
<dbReference type="PANTHER" id="PTHR33116">
    <property type="entry name" value="REVERSE TRANSCRIPTASE ZINC-BINDING DOMAIN-CONTAINING PROTEIN-RELATED-RELATED"/>
    <property type="match status" value="1"/>
</dbReference>
<dbReference type="PANTHER" id="PTHR33116:SF86">
    <property type="entry name" value="REVERSE TRANSCRIPTASE DOMAIN-CONTAINING PROTEIN"/>
    <property type="match status" value="1"/>
</dbReference>
<gene>
    <name evidence="1" type="ORF">HUJ06_002671</name>
</gene>
<accession>A0A822ZLN8</accession>
<dbReference type="Proteomes" id="UP000607653">
    <property type="component" value="Unassembled WGS sequence"/>
</dbReference>
<comment type="caution">
    <text evidence="1">The sequence shown here is derived from an EMBL/GenBank/DDBJ whole genome shotgun (WGS) entry which is preliminary data.</text>
</comment>
<organism evidence="1 2">
    <name type="scientific">Nelumbo nucifera</name>
    <name type="common">Sacred lotus</name>
    <dbReference type="NCBI Taxonomy" id="4432"/>
    <lineage>
        <taxon>Eukaryota</taxon>
        <taxon>Viridiplantae</taxon>
        <taxon>Streptophyta</taxon>
        <taxon>Embryophyta</taxon>
        <taxon>Tracheophyta</taxon>
        <taxon>Spermatophyta</taxon>
        <taxon>Magnoliopsida</taxon>
        <taxon>Proteales</taxon>
        <taxon>Nelumbonaceae</taxon>
        <taxon>Nelumbo</taxon>
    </lineage>
</organism>
<name>A0A822ZLN8_NELNU</name>
<evidence type="ECO:0000313" key="2">
    <source>
        <dbReference type="Proteomes" id="UP000607653"/>
    </source>
</evidence>
<keyword evidence="2" id="KW-1185">Reference proteome</keyword>
<proteinExistence type="predicted"/>
<dbReference type="AlphaFoldDB" id="A0A822ZLN8"/>